<name>V4RLG8_CITCL</name>
<proteinExistence type="predicted"/>
<dbReference type="AlphaFoldDB" id="V4RLG8"/>
<dbReference type="InParanoid" id="V4RLG8"/>
<evidence type="ECO:0000313" key="2">
    <source>
        <dbReference type="EMBL" id="ESR35053.1"/>
    </source>
</evidence>
<evidence type="ECO:0000259" key="1">
    <source>
        <dbReference type="Pfam" id="PF14291"/>
    </source>
</evidence>
<dbReference type="PANTHER" id="PTHR11697:SF230">
    <property type="entry name" value="ZINC FINGER, MYM DOMAIN CONTAINING 1"/>
    <property type="match status" value="1"/>
</dbReference>
<dbReference type="eggNOG" id="ENOG502QWCA">
    <property type="taxonomic scope" value="Eukaryota"/>
</dbReference>
<dbReference type="InterPro" id="IPR055298">
    <property type="entry name" value="AtLOH3-like"/>
</dbReference>
<dbReference type="PANTHER" id="PTHR11697">
    <property type="entry name" value="GENERAL TRANSCRIPTION FACTOR 2-RELATED ZINC FINGER PROTEIN"/>
    <property type="match status" value="1"/>
</dbReference>
<gene>
    <name evidence="2" type="ORF">CICLE_v10007143mg</name>
</gene>
<dbReference type="Gramene" id="ESR35053">
    <property type="protein sequence ID" value="ESR35053"/>
    <property type="gene ID" value="CICLE_v10007143mg"/>
</dbReference>
<organism evidence="2 3">
    <name type="scientific">Citrus clementina</name>
    <name type="common">Clementine</name>
    <name type="synonym">Citrus deliciosa x Citrus sinensis</name>
    <dbReference type="NCBI Taxonomy" id="85681"/>
    <lineage>
        <taxon>Eukaryota</taxon>
        <taxon>Viridiplantae</taxon>
        <taxon>Streptophyta</taxon>
        <taxon>Embryophyta</taxon>
        <taxon>Tracheophyta</taxon>
        <taxon>Spermatophyta</taxon>
        <taxon>Magnoliopsida</taxon>
        <taxon>eudicotyledons</taxon>
        <taxon>Gunneridae</taxon>
        <taxon>Pentapetalae</taxon>
        <taxon>rosids</taxon>
        <taxon>malvids</taxon>
        <taxon>Sapindales</taxon>
        <taxon>Rutaceae</taxon>
        <taxon>Aurantioideae</taxon>
        <taxon>Citrus</taxon>
    </lineage>
</organism>
<sequence>MYISMGPYQPKLEEFPPSFDGQQFRRFQYTCGMILYNRLRLQTSIEASKWLAKQACGFRGHDESIKFYNPRNFIEMIKYSARMNKDIAEVVLENALVKVSKDVLDVWIFFFFNFEFHRQCFQFLSQRHSELKSIRDAEIIDLIVSRELETGTGANQICSLQRPGTTRWSSHFTSVSRLLSMFGAIHKYLEKMICNGSNNDIRREAQGVYDAMSTFKFVFILHLMNKV</sequence>
<accession>V4RLG8</accession>
<feature type="domain" description="DUF4371" evidence="1">
    <location>
        <begin position="38"/>
        <end position="96"/>
    </location>
</feature>
<keyword evidence="3" id="KW-1185">Reference proteome</keyword>
<dbReference type="Pfam" id="PF14291">
    <property type="entry name" value="DUF4371"/>
    <property type="match status" value="1"/>
</dbReference>
<dbReference type="KEGG" id="cic:CICLE_v10007143mg"/>
<dbReference type="Proteomes" id="UP000030687">
    <property type="component" value="Unassembled WGS sequence"/>
</dbReference>
<protein>
    <recommendedName>
        <fullName evidence="1">DUF4371 domain-containing protein</fullName>
    </recommendedName>
</protein>
<dbReference type="InterPro" id="IPR025398">
    <property type="entry name" value="DUF4371"/>
</dbReference>
<reference evidence="2 3" key="1">
    <citation type="submission" date="2013-10" db="EMBL/GenBank/DDBJ databases">
        <authorList>
            <consortium name="International Citrus Genome Consortium"/>
            <person name="Jenkins J."/>
            <person name="Schmutz J."/>
            <person name="Prochnik S."/>
            <person name="Rokhsar D."/>
            <person name="Gmitter F."/>
            <person name="Ollitrault P."/>
            <person name="Machado M."/>
            <person name="Talon M."/>
            <person name="Wincker P."/>
            <person name="Jaillon O."/>
            <person name="Morgante M."/>
        </authorList>
    </citation>
    <scope>NUCLEOTIDE SEQUENCE</scope>
    <source>
        <strain evidence="3">cv. Clemenules</strain>
    </source>
</reference>
<dbReference type="EMBL" id="KI537036">
    <property type="protein sequence ID" value="ESR35053.1"/>
    <property type="molecule type" value="Genomic_DNA"/>
</dbReference>
<evidence type="ECO:0000313" key="3">
    <source>
        <dbReference type="Proteomes" id="UP000030687"/>
    </source>
</evidence>